<dbReference type="GO" id="GO:0071949">
    <property type="term" value="F:FAD binding"/>
    <property type="evidence" value="ECO:0007669"/>
    <property type="project" value="InterPro"/>
</dbReference>
<dbReference type="EMBL" id="CP006842">
    <property type="protein sequence ID" value="AHW64641.1"/>
    <property type="molecule type" value="Genomic_DNA"/>
</dbReference>
<dbReference type="STRING" id="1404245.CGLY_10980"/>
<evidence type="ECO:0000256" key="4">
    <source>
        <dbReference type="ARBA" id="ARBA00023002"/>
    </source>
</evidence>
<dbReference type="GO" id="GO:0018669">
    <property type="term" value="F:3-hydroxybenzoate 6-monooxygenase activity"/>
    <property type="evidence" value="ECO:0007669"/>
    <property type="project" value="UniProtKB-EC"/>
</dbReference>
<accession>X5EDE4</accession>
<dbReference type="Pfam" id="PF01494">
    <property type="entry name" value="FAD_binding_3"/>
    <property type="match status" value="1"/>
</dbReference>
<evidence type="ECO:0000256" key="3">
    <source>
        <dbReference type="ARBA" id="ARBA00022827"/>
    </source>
</evidence>
<comment type="cofactor">
    <cofactor evidence="1">
        <name>FAD</name>
        <dbReference type="ChEBI" id="CHEBI:57692"/>
    </cofactor>
</comment>
<dbReference type="InterPro" id="IPR036188">
    <property type="entry name" value="FAD/NAD-bd_sf"/>
</dbReference>
<dbReference type="OrthoDB" id="4568714at2"/>
<feature type="domain" description="Rhodanese" evidence="6">
    <location>
        <begin position="21"/>
        <end position="62"/>
    </location>
</feature>
<dbReference type="Proteomes" id="UP000023703">
    <property type="component" value="Chromosome"/>
</dbReference>
<evidence type="ECO:0000313" key="8">
    <source>
        <dbReference type="Proteomes" id="UP000023703"/>
    </source>
</evidence>
<keyword evidence="2" id="KW-0285">Flavoprotein</keyword>
<dbReference type="PANTHER" id="PTHR13789:SF318">
    <property type="entry name" value="GERANYLGERANYL DIPHOSPHATE REDUCTASE"/>
    <property type="match status" value="1"/>
</dbReference>
<dbReference type="PRINTS" id="PR00420">
    <property type="entry name" value="RNGMNOXGNASE"/>
</dbReference>
<keyword evidence="5" id="KW-0503">Monooxygenase</keyword>
<dbReference type="PROSITE" id="PS50206">
    <property type="entry name" value="RHODANESE_3"/>
    <property type="match status" value="1"/>
</dbReference>
<organism evidence="7 8">
    <name type="scientific">Corynebacterium glyciniphilum AJ 3170</name>
    <dbReference type="NCBI Taxonomy" id="1404245"/>
    <lineage>
        <taxon>Bacteria</taxon>
        <taxon>Bacillati</taxon>
        <taxon>Actinomycetota</taxon>
        <taxon>Actinomycetes</taxon>
        <taxon>Mycobacteriales</taxon>
        <taxon>Corynebacteriaceae</taxon>
        <taxon>Corynebacterium</taxon>
    </lineage>
</organism>
<dbReference type="PANTHER" id="PTHR13789">
    <property type="entry name" value="MONOOXYGENASE"/>
    <property type="match status" value="1"/>
</dbReference>
<evidence type="ECO:0000256" key="5">
    <source>
        <dbReference type="ARBA" id="ARBA00023033"/>
    </source>
</evidence>
<keyword evidence="8" id="KW-1185">Reference proteome</keyword>
<dbReference type="InterPro" id="IPR050493">
    <property type="entry name" value="FAD-dep_Monooxygenase_BioMet"/>
</dbReference>
<dbReference type="EC" id="1.14.13.24" evidence="7"/>
<protein>
    <submittedName>
        <fullName evidence="7">3-hydroxybenzoate 6-hydroxylase</fullName>
        <ecNumber evidence="7">1.14.13.24</ecNumber>
    </submittedName>
</protein>
<name>X5EDE4_9CORY</name>
<dbReference type="SUPFAM" id="SSF54373">
    <property type="entry name" value="FAD-linked reductases, C-terminal domain"/>
    <property type="match status" value="1"/>
</dbReference>
<evidence type="ECO:0000256" key="2">
    <source>
        <dbReference type="ARBA" id="ARBA00022630"/>
    </source>
</evidence>
<dbReference type="SUPFAM" id="SSF51905">
    <property type="entry name" value="FAD/NAD(P)-binding domain"/>
    <property type="match status" value="1"/>
</dbReference>
<dbReference type="eggNOG" id="COG0654">
    <property type="taxonomic scope" value="Bacteria"/>
</dbReference>
<dbReference type="AlphaFoldDB" id="X5EDE4"/>
<evidence type="ECO:0000256" key="1">
    <source>
        <dbReference type="ARBA" id="ARBA00001974"/>
    </source>
</evidence>
<dbReference type="Gene3D" id="3.50.50.60">
    <property type="entry name" value="FAD/NAD(P)-binding domain"/>
    <property type="match status" value="1"/>
</dbReference>
<dbReference type="InterPro" id="IPR001763">
    <property type="entry name" value="Rhodanese-like_dom"/>
</dbReference>
<keyword evidence="3" id="KW-0274">FAD</keyword>
<proteinExistence type="predicted"/>
<dbReference type="RefSeq" id="WP_038549411.1">
    <property type="nucleotide sequence ID" value="NZ_CP006842.1"/>
</dbReference>
<evidence type="ECO:0000259" key="6">
    <source>
        <dbReference type="PROSITE" id="PS50206"/>
    </source>
</evidence>
<dbReference type="InterPro" id="IPR002938">
    <property type="entry name" value="FAD-bd"/>
</dbReference>
<reference evidence="7 8" key="1">
    <citation type="journal article" date="2015" name="Int. J. Syst. Evol. Microbiol.">
        <title>Revisiting Corynebacterium glyciniphilum (ex Kubota et al., 1972) sp. nov., nom. rev., isolated from putrefied banana.</title>
        <authorList>
            <person name="Al-Dilaimi A."/>
            <person name="Bednarz H."/>
            <person name="Lomker A."/>
            <person name="Niehaus K."/>
            <person name="Kalinowski J."/>
            <person name="Ruckert C."/>
        </authorList>
    </citation>
    <scope>NUCLEOTIDE SEQUENCE [LARGE SCALE GENOMIC DNA]</scope>
    <source>
        <strain evidence="7">AJ 3170</strain>
    </source>
</reference>
<dbReference type="HOGENOM" id="CLU_009665_19_3_11"/>
<evidence type="ECO:0000313" key="7">
    <source>
        <dbReference type="EMBL" id="AHW64641.1"/>
    </source>
</evidence>
<gene>
    <name evidence="7" type="ORF">CGLY_10980</name>
</gene>
<keyword evidence="4 7" id="KW-0560">Oxidoreductase</keyword>
<sequence>MASTQQTSPSHRDNILTGANVIVCGGGIRGAAAALALARKGAAVRLYERSPEFAEVGRGLQIGPHGWRILERWGVLPSLIERGFLPKRMRFRDALTDAPLLTMDFGESFQEHYGGRYMVIHRSDLLSCLIDAAVAAGAELHTGMTIVGAGNASHGVVVDLTRRCENDCNHEVTEQVKVDVLLAFDGIHSRFRAELSDDAPVPSSYVSYRGTVEAEGDPLEGLEDVVGHIGPHCHFIQYPLQGGQLLDQVGVFRSERYLAGHQNGEIPGDWGNPDELEDAYDHCSPQVSARIQHLWTNRWWQMADHAPLENWTDGNIIVLGDAAHATLQYLASGAVMAMEDADCVADFAADAARDSEELDWASVLEEVQAERLPRCSRIQTTSRFWGELWHLEGTGRIVRNALFRAAENDWYQYTDWLWRYDPSARAHIKEPSLGIVPRELREWRYRVVGGHSDARDPAGAES</sequence>
<dbReference type="KEGG" id="cgy:CGLY_10980"/>